<feature type="compositionally biased region" description="Polar residues" evidence="1">
    <location>
        <begin position="65"/>
        <end position="74"/>
    </location>
</feature>
<dbReference type="OrthoDB" id="5330253at2759"/>
<sequence length="125" mass="13303">MQSNQRAAGGNPYYDNRSYDAVASGSGTPGDPATSDNSSVERRQSPPKRQPEPVNDYGIGFSQAPEYTSSTFSVGGSQHGNQSGGGAPPPPRKDGPMLRKPVQDTQSTQDKQKKRRSFFGIGKGN</sequence>
<dbReference type="GeneID" id="63836909"/>
<name>A0A9P4XW27_CRYP1</name>
<feature type="region of interest" description="Disordered" evidence="1">
    <location>
        <begin position="1"/>
        <end position="125"/>
    </location>
</feature>
<reference evidence="2" key="1">
    <citation type="journal article" date="2020" name="Phytopathology">
        <title>Genome sequence of the chestnut blight fungus Cryphonectria parasitica EP155: A fundamental resource for an archetypical invasive plant pathogen.</title>
        <authorList>
            <person name="Crouch J.A."/>
            <person name="Dawe A."/>
            <person name="Aerts A."/>
            <person name="Barry K."/>
            <person name="Churchill A.C.L."/>
            <person name="Grimwood J."/>
            <person name="Hillman B."/>
            <person name="Milgroom M.G."/>
            <person name="Pangilinan J."/>
            <person name="Smith M."/>
            <person name="Salamov A."/>
            <person name="Schmutz J."/>
            <person name="Yadav J."/>
            <person name="Grigoriev I.V."/>
            <person name="Nuss D."/>
        </authorList>
    </citation>
    <scope>NUCLEOTIDE SEQUENCE</scope>
    <source>
        <strain evidence="2">EP155</strain>
    </source>
</reference>
<keyword evidence="3" id="KW-1185">Reference proteome</keyword>
<accession>A0A9P4XW27</accession>
<dbReference type="RefSeq" id="XP_040773333.1">
    <property type="nucleotide sequence ID" value="XM_040919780.1"/>
</dbReference>
<evidence type="ECO:0000256" key="1">
    <source>
        <dbReference type="SAM" id="MobiDB-lite"/>
    </source>
</evidence>
<feature type="non-terminal residue" evidence="2">
    <location>
        <position position="1"/>
    </location>
</feature>
<protein>
    <submittedName>
        <fullName evidence="2">Uncharacterized protein</fullName>
    </submittedName>
</protein>
<gene>
    <name evidence="2" type="ORF">M406DRAFT_323518</name>
</gene>
<comment type="caution">
    <text evidence="2">The sequence shown here is derived from an EMBL/GenBank/DDBJ whole genome shotgun (WGS) entry which is preliminary data.</text>
</comment>
<dbReference type="EMBL" id="MU032350">
    <property type="protein sequence ID" value="KAF3762354.1"/>
    <property type="molecule type" value="Genomic_DNA"/>
</dbReference>
<proteinExistence type="predicted"/>
<organism evidence="2 3">
    <name type="scientific">Cryphonectria parasitica (strain ATCC 38755 / EP155)</name>
    <dbReference type="NCBI Taxonomy" id="660469"/>
    <lineage>
        <taxon>Eukaryota</taxon>
        <taxon>Fungi</taxon>
        <taxon>Dikarya</taxon>
        <taxon>Ascomycota</taxon>
        <taxon>Pezizomycotina</taxon>
        <taxon>Sordariomycetes</taxon>
        <taxon>Sordariomycetidae</taxon>
        <taxon>Diaporthales</taxon>
        <taxon>Cryphonectriaceae</taxon>
        <taxon>Cryphonectria-Endothia species complex</taxon>
        <taxon>Cryphonectria</taxon>
    </lineage>
</organism>
<dbReference type="Proteomes" id="UP000803844">
    <property type="component" value="Unassembled WGS sequence"/>
</dbReference>
<evidence type="ECO:0000313" key="2">
    <source>
        <dbReference type="EMBL" id="KAF3762354.1"/>
    </source>
</evidence>
<evidence type="ECO:0000313" key="3">
    <source>
        <dbReference type="Proteomes" id="UP000803844"/>
    </source>
</evidence>
<dbReference type="AlphaFoldDB" id="A0A9P4XW27"/>